<dbReference type="EMBL" id="LNIX01000001">
    <property type="protein sequence ID" value="OXA65228.1"/>
    <property type="molecule type" value="Genomic_DNA"/>
</dbReference>
<keyword evidence="1" id="KW-0732">Signal</keyword>
<gene>
    <name evidence="2" type="ORF">Fcan01_02946</name>
</gene>
<dbReference type="AlphaFoldDB" id="A0A226F706"/>
<accession>A0A226F706</accession>
<reference evidence="2 3" key="1">
    <citation type="submission" date="2015-12" db="EMBL/GenBank/DDBJ databases">
        <title>The genome of Folsomia candida.</title>
        <authorList>
            <person name="Faddeeva A."/>
            <person name="Derks M.F."/>
            <person name="Anvar Y."/>
            <person name="Smit S."/>
            <person name="Van Straalen N."/>
            <person name="Roelofs D."/>
        </authorList>
    </citation>
    <scope>NUCLEOTIDE SEQUENCE [LARGE SCALE GENOMIC DNA]</scope>
    <source>
        <strain evidence="2 3">VU population</strain>
        <tissue evidence="2">Whole body</tissue>
    </source>
</reference>
<proteinExistence type="predicted"/>
<protein>
    <submittedName>
        <fullName evidence="2">Uncharacterized protein</fullName>
    </submittedName>
</protein>
<comment type="caution">
    <text evidence="2">The sequence shown here is derived from an EMBL/GenBank/DDBJ whole genome shotgun (WGS) entry which is preliminary data.</text>
</comment>
<organism evidence="2 3">
    <name type="scientific">Folsomia candida</name>
    <name type="common">Springtail</name>
    <dbReference type="NCBI Taxonomy" id="158441"/>
    <lineage>
        <taxon>Eukaryota</taxon>
        <taxon>Metazoa</taxon>
        <taxon>Ecdysozoa</taxon>
        <taxon>Arthropoda</taxon>
        <taxon>Hexapoda</taxon>
        <taxon>Collembola</taxon>
        <taxon>Entomobryomorpha</taxon>
        <taxon>Isotomoidea</taxon>
        <taxon>Isotomidae</taxon>
        <taxon>Proisotominae</taxon>
        <taxon>Folsomia</taxon>
    </lineage>
</organism>
<evidence type="ECO:0000256" key="1">
    <source>
        <dbReference type="SAM" id="SignalP"/>
    </source>
</evidence>
<feature type="signal peptide" evidence="1">
    <location>
        <begin position="1"/>
        <end position="19"/>
    </location>
</feature>
<evidence type="ECO:0000313" key="2">
    <source>
        <dbReference type="EMBL" id="OXA65228.1"/>
    </source>
</evidence>
<sequence length="240" mass="26498">MAKLSVFLGFSIIFGWTTGEIQHVRFYEASSTCNSLPIATIYESTNNVNSSTFASMSLQGMWQIWSCPSPNFNCGSPVSTYIVNCSPTPFCIGRAASVLYNFRMVGDSYQRSPEIHLYSSREFAGQVVKVTRSTSWSHAPLVHPSSPIPSSEFSVASFWFTGTHEWSLFSETDFKGSKICLKPTGQVFAQGFGFTGNKALSNAYVIKSARYGCNGGLGLRHEFAYLVLCFLYACLVSNYL</sequence>
<name>A0A226F706_FOLCA</name>
<keyword evidence="3" id="KW-1185">Reference proteome</keyword>
<feature type="chain" id="PRO_5012466199" evidence="1">
    <location>
        <begin position="20"/>
        <end position="240"/>
    </location>
</feature>
<evidence type="ECO:0000313" key="3">
    <source>
        <dbReference type="Proteomes" id="UP000198287"/>
    </source>
</evidence>
<dbReference type="Proteomes" id="UP000198287">
    <property type="component" value="Unassembled WGS sequence"/>
</dbReference>